<dbReference type="EMBL" id="JAVXUP010000332">
    <property type="protein sequence ID" value="KAK3030656.1"/>
    <property type="molecule type" value="Genomic_DNA"/>
</dbReference>
<feature type="compositionally biased region" description="Polar residues" evidence="1">
    <location>
        <begin position="7"/>
        <end position="24"/>
    </location>
</feature>
<gene>
    <name evidence="2" type="ORF">RJ639_035860</name>
</gene>
<reference evidence="2" key="1">
    <citation type="submission" date="2022-12" db="EMBL/GenBank/DDBJ databases">
        <title>Draft genome assemblies for two species of Escallonia (Escalloniales).</title>
        <authorList>
            <person name="Chanderbali A."/>
            <person name="Dervinis C."/>
            <person name="Anghel I."/>
            <person name="Soltis D."/>
            <person name="Soltis P."/>
            <person name="Zapata F."/>
        </authorList>
    </citation>
    <scope>NUCLEOTIDE SEQUENCE</scope>
    <source>
        <strain evidence="2">UCBG64.0493</strain>
        <tissue evidence="2">Leaf</tissue>
    </source>
</reference>
<protein>
    <submittedName>
        <fullName evidence="2">Uncharacterized protein</fullName>
    </submittedName>
</protein>
<feature type="region of interest" description="Disordered" evidence="1">
    <location>
        <begin position="1"/>
        <end position="35"/>
    </location>
</feature>
<sequence>MVPPTSAHIQNTKAADIKTGTSSNGEEEGGAGIEPNTDKFNAMYNCIIEIVEKNRNTYWLYDFNIENEHKAHKFKKPITLFTDQDIAMGNAVRVVIPEEWVSRDTPATRQIQHLAYLLSSTSKYSRISSPIGVSRDKIKECRQLRVCKIYMVYQQTRT</sequence>
<keyword evidence="3" id="KW-1185">Reference proteome</keyword>
<dbReference type="Proteomes" id="UP001188597">
    <property type="component" value="Unassembled WGS sequence"/>
</dbReference>
<accession>A0AA88WMS7</accession>
<organism evidence="2 3">
    <name type="scientific">Escallonia herrerae</name>
    <dbReference type="NCBI Taxonomy" id="1293975"/>
    <lineage>
        <taxon>Eukaryota</taxon>
        <taxon>Viridiplantae</taxon>
        <taxon>Streptophyta</taxon>
        <taxon>Embryophyta</taxon>
        <taxon>Tracheophyta</taxon>
        <taxon>Spermatophyta</taxon>
        <taxon>Magnoliopsida</taxon>
        <taxon>eudicotyledons</taxon>
        <taxon>Gunneridae</taxon>
        <taxon>Pentapetalae</taxon>
        <taxon>asterids</taxon>
        <taxon>campanulids</taxon>
        <taxon>Escalloniales</taxon>
        <taxon>Escalloniaceae</taxon>
        <taxon>Escallonia</taxon>
    </lineage>
</organism>
<proteinExistence type="predicted"/>
<evidence type="ECO:0000313" key="3">
    <source>
        <dbReference type="Proteomes" id="UP001188597"/>
    </source>
</evidence>
<dbReference type="AlphaFoldDB" id="A0AA88WMS7"/>
<name>A0AA88WMS7_9ASTE</name>
<evidence type="ECO:0000313" key="2">
    <source>
        <dbReference type="EMBL" id="KAK3030656.1"/>
    </source>
</evidence>
<comment type="caution">
    <text evidence="2">The sequence shown here is derived from an EMBL/GenBank/DDBJ whole genome shotgun (WGS) entry which is preliminary data.</text>
</comment>
<evidence type="ECO:0000256" key="1">
    <source>
        <dbReference type="SAM" id="MobiDB-lite"/>
    </source>
</evidence>